<organism evidence="12 13">
    <name type="scientific">Desulfuromonas versatilis</name>
    <dbReference type="NCBI Taxonomy" id="2802975"/>
    <lineage>
        <taxon>Bacteria</taxon>
        <taxon>Pseudomonadati</taxon>
        <taxon>Thermodesulfobacteriota</taxon>
        <taxon>Desulfuromonadia</taxon>
        <taxon>Desulfuromonadales</taxon>
        <taxon>Desulfuromonadaceae</taxon>
        <taxon>Desulfuromonas</taxon>
    </lineage>
</organism>
<reference evidence="12 13" key="2">
    <citation type="journal article" date="2021" name="Int. J. Syst. Evol. Microbiol.">
        <title>Isolation and Polyphasic Characterization of Desulfuromonas versatilis sp. Nov., an Electrogenic Bacteria Capable of Versatile Metabolism Isolated from a Graphene Oxide-Reducing Enrichment Culture.</title>
        <authorList>
            <person name="Xie L."/>
            <person name="Yoshida N."/>
            <person name="Ishii S."/>
            <person name="Meng L."/>
        </authorList>
    </citation>
    <scope>NUCLEOTIDE SEQUENCE [LARGE SCALE GENOMIC DNA]</scope>
    <source>
        <strain evidence="12 13">NIT-T3</strain>
    </source>
</reference>
<keyword evidence="4" id="KW-0808">Transferase</keyword>
<proteinExistence type="predicted"/>
<keyword evidence="5" id="KW-0547">Nucleotide-binding</keyword>
<evidence type="ECO:0000256" key="10">
    <source>
        <dbReference type="SAM" id="Phobius"/>
    </source>
</evidence>
<evidence type="ECO:0000256" key="7">
    <source>
        <dbReference type="ARBA" id="ARBA00022840"/>
    </source>
</evidence>
<evidence type="ECO:0000256" key="2">
    <source>
        <dbReference type="ARBA" id="ARBA00012438"/>
    </source>
</evidence>
<evidence type="ECO:0000256" key="9">
    <source>
        <dbReference type="SAM" id="MobiDB-lite"/>
    </source>
</evidence>
<dbReference type="EMBL" id="AP024355">
    <property type="protein sequence ID" value="BCR05651.1"/>
    <property type="molecule type" value="Genomic_DNA"/>
</dbReference>
<keyword evidence="10" id="KW-0472">Membrane</keyword>
<feature type="transmembrane region" description="Helical" evidence="10">
    <location>
        <begin position="206"/>
        <end position="227"/>
    </location>
</feature>
<reference evidence="12 13" key="1">
    <citation type="journal article" date="2016" name="C (Basel)">
        <title>Selective Growth of and Electricity Production by Marine Exoelectrogenic Bacteria in Self-Aggregated Hydrogel of Microbially Reduced Graphene Oxide.</title>
        <authorList>
            <person name="Yoshida N."/>
            <person name="Goto Y."/>
            <person name="Miyata Y."/>
        </authorList>
    </citation>
    <scope>NUCLEOTIDE SEQUENCE [LARGE SCALE GENOMIC DNA]</scope>
    <source>
        <strain evidence="12 13">NIT-T3</strain>
    </source>
</reference>
<dbReference type="PANTHER" id="PTHR24421">
    <property type="entry name" value="NITRATE/NITRITE SENSOR PROTEIN NARX-RELATED"/>
    <property type="match status" value="1"/>
</dbReference>
<dbReference type="EC" id="2.7.13.3" evidence="2"/>
<dbReference type="InterPro" id="IPR011712">
    <property type="entry name" value="Sig_transdc_His_kin_sub3_dim/P"/>
</dbReference>
<accession>A0ABN6E3C2</accession>
<dbReference type="PANTHER" id="PTHR24421:SF10">
    <property type="entry name" value="NITRATE_NITRITE SENSOR PROTEIN NARQ"/>
    <property type="match status" value="1"/>
</dbReference>
<dbReference type="InterPro" id="IPR050482">
    <property type="entry name" value="Sensor_HK_TwoCompSys"/>
</dbReference>
<evidence type="ECO:0000256" key="5">
    <source>
        <dbReference type="ARBA" id="ARBA00022741"/>
    </source>
</evidence>
<dbReference type="Pfam" id="PF07730">
    <property type="entry name" value="HisKA_3"/>
    <property type="match status" value="1"/>
</dbReference>
<protein>
    <recommendedName>
        <fullName evidence="2">histidine kinase</fullName>
        <ecNumber evidence="2">2.7.13.3</ecNumber>
    </recommendedName>
</protein>
<sequence>MRERDLGFIEEGHRFRMVRYFSIASLLCILAAALLLVFIFRKVTIDTIVEVSERGNLPLAQASLNSVRPQLTGYLDSVQGMTAAQAGALETDDPLRHALQALMKNSRLARIKLYNDQGLVVFSTLPSQIGHDQKDNAGFLSAMSGQEVSKLIYRDSFNYLDNESEEDNLIQSYVPVWDDQASQVLGVFEIYTGVDTLVQRTERASMLVGAGVGLVLILLYSLLVAIVRRANWIIEGQQALIRERTMTLEILSAQMLTAQEEEKKRIARDLHEGISQTLSAVKTQVELACQGSHKDDPALGMKPLLALVPSIQGAIQEISDFAMALRPASLDDFGLLATLDWWCREFQAGHPDLKIASRFDIEEKQIPAGLKVVIYRIIQETLGALAKEQRATRVWLSLVFRNGQVMLGIEDDGKPSGAAGEPAGQGSPADVGLALIKERARLSGGSFRHTPNDQGGVLRQAAWPC</sequence>
<evidence type="ECO:0000256" key="8">
    <source>
        <dbReference type="ARBA" id="ARBA00023012"/>
    </source>
</evidence>
<evidence type="ECO:0000256" key="3">
    <source>
        <dbReference type="ARBA" id="ARBA00022553"/>
    </source>
</evidence>
<evidence type="ECO:0000313" key="12">
    <source>
        <dbReference type="EMBL" id="BCR05651.1"/>
    </source>
</evidence>
<keyword evidence="3" id="KW-0597">Phosphoprotein</keyword>
<comment type="catalytic activity">
    <reaction evidence="1">
        <text>ATP + protein L-histidine = ADP + protein N-phospho-L-histidine.</text>
        <dbReference type="EC" id="2.7.13.3"/>
    </reaction>
</comment>
<evidence type="ECO:0000256" key="6">
    <source>
        <dbReference type="ARBA" id="ARBA00022777"/>
    </source>
</evidence>
<dbReference type="Gene3D" id="1.20.5.1930">
    <property type="match status" value="1"/>
</dbReference>
<keyword evidence="8" id="KW-0902">Two-component regulatory system</keyword>
<evidence type="ECO:0000259" key="11">
    <source>
        <dbReference type="Pfam" id="PF07730"/>
    </source>
</evidence>
<feature type="region of interest" description="Disordered" evidence="9">
    <location>
        <begin position="445"/>
        <end position="465"/>
    </location>
</feature>
<feature type="domain" description="Signal transduction histidine kinase subgroup 3 dimerisation and phosphoacceptor" evidence="11">
    <location>
        <begin position="262"/>
        <end position="330"/>
    </location>
</feature>
<keyword evidence="13" id="KW-1185">Reference proteome</keyword>
<name>A0ABN6E3C2_9BACT</name>
<dbReference type="CDD" id="cd16917">
    <property type="entry name" value="HATPase_UhpB-NarQ-NarX-like"/>
    <property type="match status" value="1"/>
</dbReference>
<dbReference type="SUPFAM" id="SSF103190">
    <property type="entry name" value="Sensory domain-like"/>
    <property type="match status" value="1"/>
</dbReference>
<dbReference type="RefSeq" id="WP_221249062.1">
    <property type="nucleotide sequence ID" value="NZ_AP024355.1"/>
</dbReference>
<dbReference type="InterPro" id="IPR036890">
    <property type="entry name" value="HATPase_C_sf"/>
</dbReference>
<gene>
    <name evidence="12" type="ORF">DESUT3_27200</name>
</gene>
<dbReference type="SUPFAM" id="SSF55874">
    <property type="entry name" value="ATPase domain of HSP90 chaperone/DNA topoisomerase II/histidine kinase"/>
    <property type="match status" value="1"/>
</dbReference>
<evidence type="ECO:0000313" key="13">
    <source>
        <dbReference type="Proteomes" id="UP001319827"/>
    </source>
</evidence>
<keyword evidence="10" id="KW-1133">Transmembrane helix</keyword>
<dbReference type="Proteomes" id="UP001319827">
    <property type="component" value="Chromosome"/>
</dbReference>
<feature type="transmembrane region" description="Helical" evidence="10">
    <location>
        <begin position="20"/>
        <end position="40"/>
    </location>
</feature>
<dbReference type="InterPro" id="IPR029151">
    <property type="entry name" value="Sensor-like_sf"/>
</dbReference>
<evidence type="ECO:0000256" key="1">
    <source>
        <dbReference type="ARBA" id="ARBA00000085"/>
    </source>
</evidence>
<keyword evidence="6" id="KW-0418">Kinase</keyword>
<dbReference type="Gene3D" id="3.30.565.10">
    <property type="entry name" value="Histidine kinase-like ATPase, C-terminal domain"/>
    <property type="match status" value="1"/>
</dbReference>
<evidence type="ECO:0000256" key="4">
    <source>
        <dbReference type="ARBA" id="ARBA00022679"/>
    </source>
</evidence>
<keyword evidence="7" id="KW-0067">ATP-binding</keyword>
<keyword evidence="10" id="KW-0812">Transmembrane</keyword>